<dbReference type="InterPro" id="IPR011050">
    <property type="entry name" value="Pectin_lyase_fold/virulence"/>
</dbReference>
<dbReference type="Proteomes" id="UP000724686">
    <property type="component" value="Unassembled WGS sequence"/>
</dbReference>
<evidence type="ECO:0000313" key="1">
    <source>
        <dbReference type="EMBL" id="MBM9579804.1"/>
    </source>
</evidence>
<keyword evidence="2" id="KW-1185">Reference proteome</keyword>
<proteinExistence type="predicted"/>
<dbReference type="EMBL" id="JAFFPU010000086">
    <property type="protein sequence ID" value="MBM9579804.1"/>
    <property type="molecule type" value="Genomic_DNA"/>
</dbReference>
<accession>A0ABS2UHV5</accession>
<name>A0ABS2UHV5_9LEPT</name>
<gene>
    <name evidence="1" type="ORF">JWG45_21895</name>
</gene>
<reference evidence="1 2" key="1">
    <citation type="submission" date="2021-02" db="EMBL/GenBank/DDBJ databases">
        <title>Leptospira ainlahdjerensis sp. nov., Leptospira ainazelensis sp. nov., Leptospira abararensis sp. nov. and Leptospira chreensis sp. nov., four new species isolated from water sources in Algeria.</title>
        <authorList>
            <person name="Amara Korba A."/>
            <person name="Kainiu M."/>
            <person name="Vincent A.T."/>
            <person name="Mariet J.-F."/>
            <person name="Veyrier F.J."/>
            <person name="Goarant C."/>
            <person name="Picardeau M."/>
        </authorList>
    </citation>
    <scope>NUCLEOTIDE SEQUENCE [LARGE SCALE GENOMIC DNA]</scope>
    <source>
        <strain evidence="1 2">201903070</strain>
    </source>
</reference>
<evidence type="ECO:0008006" key="3">
    <source>
        <dbReference type="Google" id="ProtNLM"/>
    </source>
</evidence>
<dbReference type="PROSITE" id="PS51257">
    <property type="entry name" value="PROKAR_LIPOPROTEIN"/>
    <property type="match status" value="1"/>
</dbReference>
<comment type="caution">
    <text evidence="1">The sequence shown here is derived from an EMBL/GenBank/DDBJ whole genome shotgun (WGS) entry which is preliminary data.</text>
</comment>
<protein>
    <recommendedName>
        <fullName evidence="3">Right-handed parallel beta-helix repeat-containing protein</fullName>
    </recommendedName>
</protein>
<evidence type="ECO:0000313" key="2">
    <source>
        <dbReference type="Proteomes" id="UP000724686"/>
    </source>
</evidence>
<organism evidence="1 2">
    <name type="scientific">Leptospira ainlahdjerensis</name>
    <dbReference type="NCBI Taxonomy" id="2810033"/>
    <lineage>
        <taxon>Bacteria</taxon>
        <taxon>Pseudomonadati</taxon>
        <taxon>Spirochaetota</taxon>
        <taxon>Spirochaetia</taxon>
        <taxon>Leptospirales</taxon>
        <taxon>Leptospiraceae</taxon>
        <taxon>Leptospira</taxon>
    </lineage>
</organism>
<dbReference type="SUPFAM" id="SSF51126">
    <property type="entry name" value="Pectin lyase-like"/>
    <property type="match status" value="1"/>
</dbReference>
<sequence>MKQHSNSKHPLISFLFLILICLLLVACVPKPDGSSFIDTAVFSNYLTNAQTPIQLRVRVKGLANGASFTISDQDSENLSITGNGDFEFLKKKSKYSEFTISILSQPVTTPSQTCVITNPTGILSPDSNLVEINCGTKFFALNLNVFGIASSATGTLSVRNGAVDTLNLTTDGTYSFSAQVPDLGSYSAAILSNPNKHNCILEPVPAAAGTVNGAPVTLNVNCLSLIDSLPVDQTVIGPNDNLIFTFSKPVTPMSCNFVAPPATCLADLSAAALVPVAANYSGNRLTISPNPNWNNGLRQCLQLAGCTEAGTNRPFNLPRPTSYAVTNQIKYVSAGGAVAGACSTVATACASIQYAISQCNVLSPCFVLVSQGVYSIATIPDRIMLIDRLQLLGGFRPDFQFRDTTAFQTTIRDDVAGGVCGANDPTSCTPIAGGALALTSDILIQGFTIITNSNNQVSTGIWLNNINTGASSLSIDGNIILGSNSATPYALMLTRSGVYASSVSPSFVVSGNYILGGSGNSMSVGLRLLNGTQGLVLNNSISAGSHLNLNDGLDSSIGITVNNAVNNTTQSLVIANNIINAFHVNGTPPVTATTSSGIQALSINSPNFYVLHNTIYGGSGTTRSYGIHHQSTGPLNVNVVNNQFSTNPTATNRICMNYDVNSVNAGSDIRGNNFLGCNIPVQTFPGGTFRLCGPEPANLRESNFCITLLTNLAARNFSHDPLFPTPTGNLDVFLLNSNSRCNSVYGGVDPGYPFPLSQIYQRDIRGATRTANVLPAPVPTGSFGYSIGAFEYNGSCTP</sequence>
<dbReference type="RefSeq" id="WP_205281731.1">
    <property type="nucleotide sequence ID" value="NZ_JAFFPU010000086.1"/>
</dbReference>